<name>A0AB33C546_9CAUD</name>
<accession>A0AB33C546</accession>
<evidence type="ECO:0000313" key="1">
    <source>
        <dbReference type="EMBL" id="ARW59117.1"/>
    </source>
</evidence>
<sequence>MKDNLNKIWHQHDGKGMPIFLRNEKFEVRLRNGTHVKNLLHGWDWAIEGRSAMDEYSPYKVQDIIAWRYIVADDYVKQASENTRSGVYHQPSSGISISNTFNGAVFTKYEPSKIPMNKYQKIIYGKDENGNVVKCIVDVYDVLEAWKTTNPALQHLIKKALQPGERGHKSLVEDLKDIIASAQRALEIEQSKEVLK</sequence>
<dbReference type="EMBL" id="KY982929">
    <property type="protein sequence ID" value="ARW59117.1"/>
    <property type="molecule type" value="Genomic_DNA"/>
</dbReference>
<proteinExistence type="predicted"/>
<protein>
    <submittedName>
        <fullName evidence="1">Uncharacterized protein</fullName>
    </submittedName>
</protein>
<organism evidence="1">
    <name type="scientific">Cronobacter phage CSP1</name>
    <dbReference type="NCBI Taxonomy" id="1983560"/>
    <lineage>
        <taxon>Viruses</taxon>
        <taxon>Duplodnaviria</taxon>
        <taxon>Heunggongvirae</taxon>
        <taxon>Uroviricota</taxon>
        <taxon>Caudoviricetes</taxon>
    </lineage>
</organism>
<gene>
    <name evidence="1" type="ORF">CSP1_085</name>
</gene>
<reference evidence="1" key="1">
    <citation type="submission" date="2017-04" db="EMBL/GenBank/DDBJ databases">
        <title>Complete genome sequencing of Cronobacter sakazakii phage CSP1.</title>
        <authorList>
            <person name="Kim M."/>
            <person name="Kim M."/>
            <person name="Ryu S."/>
        </authorList>
    </citation>
    <scope>NUCLEOTIDE SEQUENCE</scope>
</reference>